<evidence type="ECO:0000259" key="1">
    <source>
        <dbReference type="SMART" id="SM00421"/>
    </source>
</evidence>
<sequence length="343" mass="36364">MPDETEILAALFAASLGLTEGSSPQGSAAAREDLWHGFLSRLAAATQAESALLRLGGPGRPVTGWQVGADWDGPAEAVVERMRSGRVYSQIDLPGAGPSGPPLRALRWRLGREARVLLALRRRGEDFRAVDGLQLSNLIPYLGVVLGGWRQLEEERARALLDGQIAAALGGGWILFAPSGQVSAMAEGLEARLQALAGLSLRADGRLSLPEEAAQALRLALAAVAQQPGTVRQVVLSTEPRVELRLGLQTVGGELQLTGRLRHALSARALPCDRLARAFGLSRSEARLAACLCDGLSLAGAAQDLGWTLETARSTSKQIYARMEVSGQPGLLRRLLASGVWLD</sequence>
<dbReference type="InterPro" id="IPR036388">
    <property type="entry name" value="WH-like_DNA-bd_sf"/>
</dbReference>
<gene>
    <name evidence="2" type="ORF">SAMN04487993_101678</name>
</gene>
<keyword evidence="3" id="KW-1185">Reference proteome</keyword>
<name>A0A1G8QMH8_9RHOB</name>
<evidence type="ECO:0000313" key="3">
    <source>
        <dbReference type="Proteomes" id="UP000199093"/>
    </source>
</evidence>
<dbReference type="AlphaFoldDB" id="A0A1G8QMH8"/>
<accession>A0A1G8QMH8</accession>
<proteinExistence type="predicted"/>
<reference evidence="2 3" key="1">
    <citation type="submission" date="2016-10" db="EMBL/GenBank/DDBJ databases">
        <authorList>
            <person name="de Groot N.N."/>
        </authorList>
    </citation>
    <scope>NUCLEOTIDE SEQUENCE [LARGE SCALE GENOMIC DNA]</scope>
    <source>
        <strain evidence="2 3">DSM 26424</strain>
    </source>
</reference>
<dbReference type="InterPro" id="IPR000792">
    <property type="entry name" value="Tscrpt_reg_LuxR_C"/>
</dbReference>
<dbReference type="GO" id="GO:0003677">
    <property type="term" value="F:DNA binding"/>
    <property type="evidence" value="ECO:0007669"/>
    <property type="project" value="InterPro"/>
</dbReference>
<dbReference type="EMBL" id="FNEJ01000016">
    <property type="protein sequence ID" value="SDJ05888.1"/>
    <property type="molecule type" value="Genomic_DNA"/>
</dbReference>
<protein>
    <recommendedName>
        <fullName evidence="1">HTH luxR-type domain-containing protein</fullName>
    </recommendedName>
</protein>
<dbReference type="Gene3D" id="1.10.10.10">
    <property type="entry name" value="Winged helix-like DNA-binding domain superfamily/Winged helix DNA-binding domain"/>
    <property type="match status" value="1"/>
</dbReference>
<dbReference type="GO" id="GO:0006355">
    <property type="term" value="P:regulation of DNA-templated transcription"/>
    <property type="evidence" value="ECO:0007669"/>
    <property type="project" value="InterPro"/>
</dbReference>
<evidence type="ECO:0000313" key="2">
    <source>
        <dbReference type="EMBL" id="SDJ05888.1"/>
    </source>
</evidence>
<feature type="domain" description="HTH luxR-type" evidence="1">
    <location>
        <begin position="278"/>
        <end position="335"/>
    </location>
</feature>
<organism evidence="2 3">
    <name type="scientific">Salipiger marinus</name>
    <dbReference type="NCBI Taxonomy" id="555512"/>
    <lineage>
        <taxon>Bacteria</taxon>
        <taxon>Pseudomonadati</taxon>
        <taxon>Pseudomonadota</taxon>
        <taxon>Alphaproteobacteria</taxon>
        <taxon>Rhodobacterales</taxon>
        <taxon>Roseobacteraceae</taxon>
        <taxon>Salipiger</taxon>
    </lineage>
</organism>
<dbReference type="STRING" id="555512.SAMN04487993_101678"/>
<dbReference type="RefSeq" id="WP_089849443.1">
    <property type="nucleotide sequence ID" value="NZ_FNEJ01000016.1"/>
</dbReference>
<dbReference type="SMART" id="SM00421">
    <property type="entry name" value="HTH_LUXR"/>
    <property type="match status" value="1"/>
</dbReference>
<dbReference type="Proteomes" id="UP000199093">
    <property type="component" value="Unassembled WGS sequence"/>
</dbReference>
<dbReference type="SUPFAM" id="SSF46894">
    <property type="entry name" value="C-terminal effector domain of the bipartite response regulators"/>
    <property type="match status" value="1"/>
</dbReference>
<dbReference type="OrthoDB" id="7855389at2"/>
<dbReference type="InterPro" id="IPR016032">
    <property type="entry name" value="Sig_transdc_resp-reg_C-effctor"/>
</dbReference>